<evidence type="ECO:0000313" key="1">
    <source>
        <dbReference type="EMBL" id="MBD1430088.1"/>
    </source>
</evidence>
<dbReference type="NCBIfam" id="TIGR01683">
    <property type="entry name" value="thiS"/>
    <property type="match status" value="1"/>
</dbReference>
<sequence>MELTINHQIYYFDQELSSLEELVLFKTKGQTKGVAVALNQRVIPKSQWSETKIQNQDNILLLTATQGG</sequence>
<dbReference type="RefSeq" id="WP_190302376.1">
    <property type="nucleotide sequence ID" value="NZ_JACOIJ010000020.1"/>
</dbReference>
<keyword evidence="2" id="KW-1185">Reference proteome</keyword>
<dbReference type="InterPro" id="IPR010035">
    <property type="entry name" value="Thi_S"/>
</dbReference>
<dbReference type="CDD" id="cd00565">
    <property type="entry name" value="Ubl_ThiS"/>
    <property type="match status" value="1"/>
</dbReference>
<organism evidence="1 2">
    <name type="scientific">Sphingobacterium litopenaei</name>
    <dbReference type="NCBI Taxonomy" id="2763500"/>
    <lineage>
        <taxon>Bacteria</taxon>
        <taxon>Pseudomonadati</taxon>
        <taxon>Bacteroidota</taxon>
        <taxon>Sphingobacteriia</taxon>
        <taxon>Sphingobacteriales</taxon>
        <taxon>Sphingobacteriaceae</taxon>
        <taxon>Sphingobacterium</taxon>
    </lineage>
</organism>
<comment type="caution">
    <text evidence="1">The sequence shown here is derived from an EMBL/GenBank/DDBJ whole genome shotgun (WGS) entry which is preliminary data.</text>
</comment>
<reference evidence="1 2" key="1">
    <citation type="submission" date="2020-08" db="EMBL/GenBank/DDBJ databases">
        <title>Sphingobacterium sp. DN04309 isolated from aquaculture water.</title>
        <authorList>
            <person name="Zhang M."/>
        </authorList>
    </citation>
    <scope>NUCLEOTIDE SEQUENCE [LARGE SCALE GENOMIC DNA]</scope>
    <source>
        <strain evidence="1 2">DN04309</strain>
    </source>
</reference>
<proteinExistence type="predicted"/>
<protein>
    <submittedName>
        <fullName evidence="1">Sulfur carrier protein ThiS</fullName>
    </submittedName>
</protein>
<dbReference type="SUPFAM" id="SSF54285">
    <property type="entry name" value="MoaD/ThiS"/>
    <property type="match status" value="1"/>
</dbReference>
<accession>A0ABR7YFJ7</accession>
<evidence type="ECO:0000313" key="2">
    <source>
        <dbReference type="Proteomes" id="UP000651271"/>
    </source>
</evidence>
<dbReference type="InterPro" id="IPR012675">
    <property type="entry name" value="Beta-grasp_dom_sf"/>
</dbReference>
<dbReference type="EMBL" id="JACOIJ010000020">
    <property type="protein sequence ID" value="MBD1430088.1"/>
    <property type="molecule type" value="Genomic_DNA"/>
</dbReference>
<name>A0ABR7YFJ7_9SPHI</name>
<gene>
    <name evidence="1" type="primary">thiS</name>
    <name evidence="1" type="ORF">H8B04_11010</name>
</gene>
<dbReference type="InterPro" id="IPR003749">
    <property type="entry name" value="ThiS/MoaD-like"/>
</dbReference>
<dbReference type="InterPro" id="IPR016155">
    <property type="entry name" value="Mopterin_synth/thiamin_S_b"/>
</dbReference>
<dbReference type="PANTHER" id="PTHR34472:SF1">
    <property type="entry name" value="SULFUR CARRIER PROTEIN THIS"/>
    <property type="match status" value="1"/>
</dbReference>
<dbReference type="PANTHER" id="PTHR34472">
    <property type="entry name" value="SULFUR CARRIER PROTEIN THIS"/>
    <property type="match status" value="1"/>
</dbReference>
<dbReference type="Pfam" id="PF02597">
    <property type="entry name" value="ThiS"/>
    <property type="match status" value="1"/>
</dbReference>
<dbReference type="Gene3D" id="3.10.20.30">
    <property type="match status" value="1"/>
</dbReference>
<dbReference type="Proteomes" id="UP000651271">
    <property type="component" value="Unassembled WGS sequence"/>
</dbReference>